<dbReference type="HOGENOM" id="CLU_045983_2_0_11"/>
<keyword evidence="2" id="KW-1133">Transmembrane helix</keyword>
<feature type="transmembrane region" description="Helical" evidence="2">
    <location>
        <begin position="188"/>
        <end position="210"/>
    </location>
</feature>
<feature type="region of interest" description="Disordered" evidence="1">
    <location>
        <begin position="336"/>
        <end position="361"/>
    </location>
</feature>
<protein>
    <recommendedName>
        <fullName evidence="5">Integral membrane protein</fullName>
    </recommendedName>
</protein>
<evidence type="ECO:0000256" key="2">
    <source>
        <dbReference type="SAM" id="Phobius"/>
    </source>
</evidence>
<keyword evidence="2" id="KW-0812">Transmembrane</keyword>
<evidence type="ECO:0008006" key="5">
    <source>
        <dbReference type="Google" id="ProtNLM"/>
    </source>
</evidence>
<dbReference type="eggNOG" id="COG1511">
    <property type="taxonomic scope" value="Bacteria"/>
</dbReference>
<reference evidence="3 4" key="2">
    <citation type="journal article" date="2010" name="Stand. Genomic Sci.">
        <title>Complete genome sequence of Kribbella flavida type strain (IFO 14399).</title>
        <authorList>
            <person name="Pukall R."/>
            <person name="Lapidus A."/>
            <person name="Glavina Del Rio T."/>
            <person name="Copeland A."/>
            <person name="Tice H."/>
            <person name="Cheng J.-F."/>
            <person name="Lucas S."/>
            <person name="Chen F."/>
            <person name="Nolan M."/>
            <person name="LaButti K."/>
            <person name="Pati A."/>
            <person name="Ivanova N."/>
            <person name="Mavrommatis K."/>
            <person name="Mikhailova N."/>
            <person name="Pitluck S."/>
            <person name="Bruce D."/>
            <person name="Goodwin L."/>
            <person name="Land M."/>
            <person name="Hauser L."/>
            <person name="Chang Y.-J."/>
            <person name="Jeffries C.D."/>
            <person name="Chen A."/>
            <person name="Palaniappan K."/>
            <person name="Chain P."/>
            <person name="Rohde M."/>
            <person name="Goeker M."/>
            <person name="Bristow J."/>
            <person name="Eisen J.A."/>
            <person name="Markowitz V."/>
            <person name="Hugenholtz P."/>
            <person name="Kyrpides N.C."/>
            <person name="Klenk H.-P."/>
            <person name="Brettin T."/>
        </authorList>
    </citation>
    <scope>NUCLEOTIDE SEQUENCE [LARGE SCALE GENOMIC DNA]</scope>
    <source>
        <strain evidence="4">DSM 17836 / JCM 10339 / NBRC 14399</strain>
    </source>
</reference>
<dbReference type="AlphaFoldDB" id="D2PRA3"/>
<dbReference type="KEGG" id="kfl:Kfla_4001"/>
<name>D2PRA3_KRIFD</name>
<feature type="transmembrane region" description="Helical" evidence="2">
    <location>
        <begin position="159"/>
        <end position="181"/>
    </location>
</feature>
<dbReference type="EMBL" id="CP001736">
    <property type="protein sequence ID" value="ADB33051.1"/>
    <property type="molecule type" value="Genomic_DNA"/>
</dbReference>
<sequence>MAAQVPPTSGTSPSPWSTVLGAAALLTVLTAVLLTAFAWPSVRASVQDLPIAVAGPPAAVAQVSAALDRQLPDGFRVTAVPDTAAAERLIRDRKVYGAIDLSSGTPKVIIASAGSAAVAQTLQSVASGLGRAQADDAGTPVAVRDLAAFPADDPRGAGLVAGALPLVMGGLLAAFLLTNLVRGIARRVTGALVFASMGGLAVVAILQYWLGSLDGSFWANSGAVALGIAATSLTILGLRSLLGYAGFGLGAVTMMLIGNPLSGSSTAPEMLPGWSGALGQLLPPGASGQLLRSTGFFDGHGIAQPVIVLGSWLALGLALCFAGALRARRPAGLVTGAAAAPQRPHPAPTDSADGTAEANNS</sequence>
<evidence type="ECO:0000313" key="3">
    <source>
        <dbReference type="EMBL" id="ADB33051.1"/>
    </source>
</evidence>
<reference evidence="4" key="1">
    <citation type="submission" date="2009-09" db="EMBL/GenBank/DDBJ databases">
        <title>The complete genome of Kribbella flavida DSM 17836.</title>
        <authorList>
            <consortium name="US DOE Joint Genome Institute (JGI-PGF)"/>
            <person name="Lucas S."/>
            <person name="Copeland A."/>
            <person name="Lapidus A."/>
            <person name="Glavina del Rio T."/>
            <person name="Dalin E."/>
            <person name="Tice H."/>
            <person name="Bruce D."/>
            <person name="Goodwin L."/>
            <person name="Pitluck S."/>
            <person name="Kyrpides N."/>
            <person name="Mavromatis K."/>
            <person name="Ivanova N."/>
            <person name="Saunders E."/>
            <person name="Brettin T."/>
            <person name="Detter J.C."/>
            <person name="Han C."/>
            <person name="Larimer F."/>
            <person name="Land M."/>
            <person name="Hauser L."/>
            <person name="Markowitz V."/>
            <person name="Cheng J.-F."/>
            <person name="Hugenholtz P."/>
            <person name="Woyke T."/>
            <person name="Wu D."/>
            <person name="Pukall R."/>
            <person name="Klenk H.-P."/>
            <person name="Eisen J.A."/>
        </authorList>
    </citation>
    <scope>NUCLEOTIDE SEQUENCE [LARGE SCALE GENOMIC DNA]</scope>
    <source>
        <strain evidence="4">DSM 17836 / JCM 10339 / NBRC 14399</strain>
    </source>
</reference>
<proteinExistence type="predicted"/>
<evidence type="ECO:0000256" key="1">
    <source>
        <dbReference type="SAM" id="MobiDB-lite"/>
    </source>
</evidence>
<keyword evidence="2" id="KW-0472">Membrane</keyword>
<organism evidence="3 4">
    <name type="scientific">Kribbella flavida (strain DSM 17836 / JCM 10339 / NBRC 14399)</name>
    <dbReference type="NCBI Taxonomy" id="479435"/>
    <lineage>
        <taxon>Bacteria</taxon>
        <taxon>Bacillati</taxon>
        <taxon>Actinomycetota</taxon>
        <taxon>Actinomycetes</taxon>
        <taxon>Propionibacteriales</taxon>
        <taxon>Kribbellaceae</taxon>
        <taxon>Kribbella</taxon>
    </lineage>
</organism>
<dbReference type="RefSeq" id="WP_012921607.1">
    <property type="nucleotide sequence ID" value="NC_013729.1"/>
</dbReference>
<feature type="transmembrane region" description="Helical" evidence="2">
    <location>
        <begin position="241"/>
        <end position="261"/>
    </location>
</feature>
<accession>D2PRA3</accession>
<gene>
    <name evidence="3" type="ordered locus">Kfla_4001</name>
</gene>
<evidence type="ECO:0000313" key="4">
    <source>
        <dbReference type="Proteomes" id="UP000007967"/>
    </source>
</evidence>
<feature type="transmembrane region" description="Helical" evidence="2">
    <location>
        <begin position="19"/>
        <end position="39"/>
    </location>
</feature>
<feature type="transmembrane region" description="Helical" evidence="2">
    <location>
        <begin position="302"/>
        <end position="325"/>
    </location>
</feature>
<dbReference type="Proteomes" id="UP000007967">
    <property type="component" value="Chromosome"/>
</dbReference>
<dbReference type="STRING" id="479435.Kfla_4001"/>
<feature type="transmembrane region" description="Helical" evidence="2">
    <location>
        <begin position="216"/>
        <end position="236"/>
    </location>
</feature>
<keyword evidence="4" id="KW-1185">Reference proteome</keyword>